<evidence type="ECO:0000313" key="3">
    <source>
        <dbReference type="Proteomes" id="UP000246410"/>
    </source>
</evidence>
<dbReference type="AlphaFoldDB" id="A0A317P0L3"/>
<feature type="transmembrane region" description="Helical" evidence="1">
    <location>
        <begin position="74"/>
        <end position="96"/>
    </location>
</feature>
<feature type="transmembrane region" description="Helical" evidence="1">
    <location>
        <begin position="108"/>
        <end position="126"/>
    </location>
</feature>
<reference evidence="2 3" key="1">
    <citation type="submission" date="2018-05" db="EMBL/GenBank/DDBJ databases">
        <title>Genomic Encyclopedia of Type Strains, Phase IV (KMG-IV): sequencing the most valuable type-strain genomes for metagenomic binning, comparative biology and taxonomic classification.</title>
        <authorList>
            <person name="Goeker M."/>
        </authorList>
    </citation>
    <scope>NUCLEOTIDE SEQUENCE [LARGE SCALE GENOMIC DNA]</scope>
    <source>
        <strain evidence="2 3">DSM 44717</strain>
    </source>
</reference>
<protein>
    <recommendedName>
        <fullName evidence="4">Phosphopantetheine adenylyltransferase</fullName>
    </recommendedName>
</protein>
<keyword evidence="1" id="KW-0812">Transmembrane</keyword>
<feature type="transmembrane region" description="Helical" evidence="1">
    <location>
        <begin position="48"/>
        <end position="68"/>
    </location>
</feature>
<name>A0A317P0L3_9NOCA</name>
<sequence length="127" mass="12774">MVGEVIGAVLLVVVGTVHVLPGVVAVAPARAATAYGTDVPNRDLELLLRHRAVLLALVGIGLIVGAFVPSIRVAMIATGIVSTGSFLVLVATIGAGELNARTLQVARIDVGALAALVLTALVYGFVG</sequence>
<feature type="transmembrane region" description="Helical" evidence="1">
    <location>
        <begin position="6"/>
        <end position="27"/>
    </location>
</feature>
<keyword evidence="1" id="KW-0472">Membrane</keyword>
<accession>A0A317P0L3</accession>
<dbReference type="RefSeq" id="WP_110035555.1">
    <property type="nucleotide sequence ID" value="NZ_QGTL01000001.1"/>
</dbReference>
<dbReference type="Proteomes" id="UP000246410">
    <property type="component" value="Unassembled WGS sequence"/>
</dbReference>
<proteinExistence type="predicted"/>
<dbReference type="EMBL" id="QGTL01000001">
    <property type="protein sequence ID" value="PWV80941.1"/>
    <property type="molecule type" value="Genomic_DNA"/>
</dbReference>
<evidence type="ECO:0000313" key="2">
    <source>
        <dbReference type="EMBL" id="PWV80941.1"/>
    </source>
</evidence>
<keyword evidence="1" id="KW-1133">Transmembrane helix</keyword>
<organism evidence="2 3">
    <name type="scientific">Nocardia neocaledoniensis</name>
    <dbReference type="NCBI Taxonomy" id="236511"/>
    <lineage>
        <taxon>Bacteria</taxon>
        <taxon>Bacillati</taxon>
        <taxon>Actinomycetota</taxon>
        <taxon>Actinomycetes</taxon>
        <taxon>Mycobacteriales</taxon>
        <taxon>Nocardiaceae</taxon>
        <taxon>Nocardia</taxon>
    </lineage>
</organism>
<keyword evidence="3" id="KW-1185">Reference proteome</keyword>
<evidence type="ECO:0000256" key="1">
    <source>
        <dbReference type="SAM" id="Phobius"/>
    </source>
</evidence>
<gene>
    <name evidence="2" type="ORF">DFR69_101277</name>
</gene>
<evidence type="ECO:0008006" key="4">
    <source>
        <dbReference type="Google" id="ProtNLM"/>
    </source>
</evidence>
<comment type="caution">
    <text evidence="2">The sequence shown here is derived from an EMBL/GenBank/DDBJ whole genome shotgun (WGS) entry which is preliminary data.</text>
</comment>